<keyword evidence="9" id="KW-0406">Ion transport</keyword>
<evidence type="ECO:0000259" key="13">
    <source>
        <dbReference type="PROSITE" id="PS50042"/>
    </source>
</evidence>
<evidence type="ECO:0000256" key="10">
    <source>
        <dbReference type="ARBA" id="ARBA00023136"/>
    </source>
</evidence>
<comment type="subcellular location">
    <subcellularLocation>
        <location evidence="1">Endomembrane system</location>
        <topology evidence="1">Multi-pass membrane protein</topology>
    </subcellularLocation>
</comment>
<keyword evidence="12" id="KW-0407">Ion channel</keyword>
<dbReference type="PANTHER" id="PTHR45651">
    <property type="entry name" value="CYCLIC NUCLEOTIDE-GATED ION CHANNEL 15-RELATED-RELATED"/>
    <property type="match status" value="1"/>
</dbReference>
<sequence length="836" mass="95173">MVENPNLSSIQQQIAELTSLRDVEHILQLLTGKKCEEKHDDSHVFDKLPTPKTKEPETLVSDVCPGTSKTACPTKLDEVLDQHSQSGHAEQSLFGNSEINLPLSASFSNPHSLELHDEMICCILNSEDPEIQCNDDVFLGKGLTMEECLQAGSDQASSLANQKDSKEEVSLILTEDNLTQCFTAPKLVGLDILSESIQGVKFEFHDGQCQVISRQSQDSLVDPYRFKAAHTFPNSDADGAAEEYDDPYKFRLLLMGINLKDALVEVEKIIRKGSGFVAVEIPFTHPAKCILELSLEENHQIGHNYIESEHILLGLLCEGEAARVLENPVDIEEQEQTISENAQVVGVFCVLLNQSCPIQTPNTTLFNFGIFLDALKSGVVKSKDFLEKFFSVSGGSTTTRLEKMRVKRRDAEQWMSHRLLPESLRERIRRYEQYRVPMFEKMDEKLLDAMCDRLKPVLYTEESYIVREGDPVDEMFFIMRGKLLTMTTNGGRTGFFNSEYLGARDFCGEDLLTWALDPHSSSNLPISTRTVRALTEVEAFALMADDLKFVASQFRQLHSKQLRHTFRFYSQQWRSWAACFIQAAWRRYSKKKLKKVEERMLRGGGRDDAKVTVSMTVVLRNMFTLIEMRADADYNSRLLFGYTSVRSDLVARELRMSEPFGNFFFKLQMIEMIALIFWSALILQLPIQEPCLAIGFLPLHSDSLRVGQLVTLKRRNERPKDTRKSKVSQNNDVVCSYHSEASVSIFDPWGQGSIRGGGNVMHKREGREEEVRLVERDLGIIKEGLGIEEEELGIEAREGHMINLPNELEQAEWIQEELEQFESEGQYQLQQKKDKK</sequence>
<reference evidence="14" key="1">
    <citation type="submission" date="2019-09" db="EMBL/GenBank/DDBJ databases">
        <title>Draft genome information of white flower Hibiscus syriacus.</title>
        <authorList>
            <person name="Kim Y.-M."/>
        </authorList>
    </citation>
    <scope>NUCLEOTIDE SEQUENCE [LARGE SCALE GENOMIC DNA]</scope>
    <source>
        <strain evidence="14">YM2019G1</strain>
    </source>
</reference>
<evidence type="ECO:0000256" key="8">
    <source>
        <dbReference type="ARBA" id="ARBA00022992"/>
    </source>
</evidence>
<evidence type="ECO:0000256" key="9">
    <source>
        <dbReference type="ARBA" id="ARBA00023065"/>
    </source>
</evidence>
<keyword evidence="3" id="KW-0813">Transport</keyword>
<protein>
    <submittedName>
        <fullName evidence="14">Cyclic nucleotide-gated ion channel 9</fullName>
    </submittedName>
</protein>
<evidence type="ECO:0000256" key="4">
    <source>
        <dbReference type="ARBA" id="ARBA00022535"/>
    </source>
</evidence>
<feature type="domain" description="Cyclic nucleotide-binding" evidence="13">
    <location>
        <begin position="438"/>
        <end position="522"/>
    </location>
</feature>
<proteinExistence type="inferred from homology"/>
<evidence type="ECO:0000256" key="3">
    <source>
        <dbReference type="ARBA" id="ARBA00022448"/>
    </source>
</evidence>
<keyword evidence="11" id="KW-1071">Ligand-gated ion channel</keyword>
<dbReference type="PROSITE" id="PS50042">
    <property type="entry name" value="CNMP_BINDING_3"/>
    <property type="match status" value="1"/>
</dbReference>
<dbReference type="SUPFAM" id="SSF81923">
    <property type="entry name" value="Double Clp-N motif"/>
    <property type="match status" value="1"/>
</dbReference>
<dbReference type="GO" id="GO:0030553">
    <property type="term" value="F:cGMP binding"/>
    <property type="evidence" value="ECO:0007669"/>
    <property type="project" value="UniProtKB-KW"/>
</dbReference>
<gene>
    <name evidence="14" type="ORF">F3Y22_tig00111157pilonHSYRG00049</name>
</gene>
<dbReference type="InterPro" id="IPR036628">
    <property type="entry name" value="Clp_N_dom_sf"/>
</dbReference>
<keyword evidence="5" id="KW-0812">Transmembrane</keyword>
<keyword evidence="7" id="KW-1133">Transmembrane helix</keyword>
<dbReference type="GO" id="GO:0034220">
    <property type="term" value="P:monoatomic ion transmembrane transport"/>
    <property type="evidence" value="ECO:0007669"/>
    <property type="project" value="UniProtKB-KW"/>
</dbReference>
<dbReference type="SUPFAM" id="SSF51206">
    <property type="entry name" value="cAMP-binding domain-like"/>
    <property type="match status" value="1"/>
</dbReference>
<keyword evidence="6" id="KW-0112">Calmodulin-binding</keyword>
<evidence type="ECO:0000256" key="11">
    <source>
        <dbReference type="ARBA" id="ARBA00023286"/>
    </source>
</evidence>
<dbReference type="PANTHER" id="PTHR45651:SF5">
    <property type="entry name" value="CYCLIC NUCLEOTIDE-GATED ION CHANNEL 1"/>
    <property type="match status" value="1"/>
</dbReference>
<dbReference type="InterPro" id="IPR004176">
    <property type="entry name" value="Clp_R_N"/>
</dbReference>
<dbReference type="GO" id="GO:0012505">
    <property type="term" value="C:endomembrane system"/>
    <property type="evidence" value="ECO:0007669"/>
    <property type="project" value="UniProtKB-SubCell"/>
</dbReference>
<dbReference type="GO" id="GO:0005516">
    <property type="term" value="F:calmodulin binding"/>
    <property type="evidence" value="ECO:0007669"/>
    <property type="project" value="UniProtKB-KW"/>
</dbReference>
<dbReference type="Proteomes" id="UP000436088">
    <property type="component" value="Unassembled WGS sequence"/>
</dbReference>
<dbReference type="InterPro" id="IPR018490">
    <property type="entry name" value="cNMP-bd_dom_sf"/>
</dbReference>
<evidence type="ECO:0000256" key="2">
    <source>
        <dbReference type="ARBA" id="ARBA00010486"/>
    </source>
</evidence>
<keyword evidence="4" id="KW-0140">cGMP</keyword>
<dbReference type="EMBL" id="VEPZ02001253">
    <property type="protein sequence ID" value="KAE8684049.1"/>
    <property type="molecule type" value="Genomic_DNA"/>
</dbReference>
<evidence type="ECO:0000313" key="14">
    <source>
        <dbReference type="EMBL" id="KAE8684049.1"/>
    </source>
</evidence>
<evidence type="ECO:0000256" key="12">
    <source>
        <dbReference type="ARBA" id="ARBA00023303"/>
    </source>
</evidence>
<keyword evidence="10" id="KW-0472">Membrane</keyword>
<evidence type="ECO:0000256" key="7">
    <source>
        <dbReference type="ARBA" id="ARBA00022989"/>
    </source>
</evidence>
<dbReference type="InterPro" id="IPR000595">
    <property type="entry name" value="cNMP-bd_dom"/>
</dbReference>
<organism evidence="14 15">
    <name type="scientific">Hibiscus syriacus</name>
    <name type="common">Rose of Sharon</name>
    <dbReference type="NCBI Taxonomy" id="106335"/>
    <lineage>
        <taxon>Eukaryota</taxon>
        <taxon>Viridiplantae</taxon>
        <taxon>Streptophyta</taxon>
        <taxon>Embryophyta</taxon>
        <taxon>Tracheophyta</taxon>
        <taxon>Spermatophyta</taxon>
        <taxon>Magnoliopsida</taxon>
        <taxon>eudicotyledons</taxon>
        <taxon>Gunneridae</taxon>
        <taxon>Pentapetalae</taxon>
        <taxon>rosids</taxon>
        <taxon>malvids</taxon>
        <taxon>Malvales</taxon>
        <taxon>Malvaceae</taxon>
        <taxon>Malvoideae</taxon>
        <taxon>Hibiscus</taxon>
    </lineage>
</organism>
<dbReference type="CDD" id="cd00038">
    <property type="entry name" value="CAP_ED"/>
    <property type="match status" value="1"/>
</dbReference>
<accession>A0A6A2YXI7</accession>
<dbReference type="Gene3D" id="2.60.120.10">
    <property type="entry name" value="Jelly Rolls"/>
    <property type="match status" value="1"/>
</dbReference>
<dbReference type="InterPro" id="IPR014710">
    <property type="entry name" value="RmlC-like_jellyroll"/>
</dbReference>
<dbReference type="AlphaFoldDB" id="A0A6A2YXI7"/>
<dbReference type="GO" id="GO:0030552">
    <property type="term" value="F:cAMP binding"/>
    <property type="evidence" value="ECO:0007669"/>
    <property type="project" value="UniProtKB-KW"/>
</dbReference>
<evidence type="ECO:0000313" key="15">
    <source>
        <dbReference type="Proteomes" id="UP000436088"/>
    </source>
</evidence>
<comment type="caution">
    <text evidence="14">The sequence shown here is derived from an EMBL/GenBank/DDBJ whole genome shotgun (WGS) entry which is preliminary data.</text>
</comment>
<evidence type="ECO:0000256" key="6">
    <source>
        <dbReference type="ARBA" id="ARBA00022860"/>
    </source>
</evidence>
<name>A0A6A2YXI7_HIBSY</name>
<evidence type="ECO:0000256" key="1">
    <source>
        <dbReference type="ARBA" id="ARBA00004127"/>
    </source>
</evidence>
<dbReference type="Pfam" id="PF02861">
    <property type="entry name" value="Clp_N"/>
    <property type="match status" value="1"/>
</dbReference>
<comment type="similarity">
    <text evidence="2">Belongs to the cyclic nucleotide-gated cation channel (TC 1.A.1.5) family.</text>
</comment>
<keyword evidence="8" id="KW-0142">cGMP-binding</keyword>
<dbReference type="Pfam" id="PF00027">
    <property type="entry name" value="cNMP_binding"/>
    <property type="match status" value="1"/>
</dbReference>
<keyword evidence="15" id="KW-1185">Reference proteome</keyword>
<keyword evidence="8" id="KW-0547">Nucleotide-binding</keyword>
<dbReference type="FunFam" id="2.60.120.10:FF:000024">
    <property type="entry name" value="Cyclic nucleotide-gated ion channel 1"/>
    <property type="match status" value="1"/>
</dbReference>
<dbReference type="Gene3D" id="1.10.1780.10">
    <property type="entry name" value="Clp, N-terminal domain"/>
    <property type="match status" value="1"/>
</dbReference>
<dbReference type="SMART" id="SM00100">
    <property type="entry name" value="cNMP"/>
    <property type="match status" value="1"/>
</dbReference>
<evidence type="ECO:0000256" key="5">
    <source>
        <dbReference type="ARBA" id="ARBA00022692"/>
    </source>
</evidence>